<dbReference type="EMBL" id="PDCK01000039">
    <property type="protein sequence ID" value="PRQ60591.1"/>
    <property type="molecule type" value="Genomic_DNA"/>
</dbReference>
<dbReference type="OMA" id="AAPCENW"/>
<name>A0A2P6SPI9_ROSCH</name>
<dbReference type="PANTHER" id="PTHR33443">
    <property type="entry name" value="ZGC:112980"/>
    <property type="match status" value="1"/>
</dbReference>
<protein>
    <submittedName>
        <fullName evidence="2">Uncharacterized protein</fullName>
    </submittedName>
</protein>
<feature type="region of interest" description="Disordered" evidence="1">
    <location>
        <begin position="1"/>
        <end position="69"/>
    </location>
</feature>
<comment type="caution">
    <text evidence="2">The sequence shown here is derived from an EMBL/GenBank/DDBJ whole genome shotgun (WGS) entry which is preliminary data.</text>
</comment>
<evidence type="ECO:0000313" key="3">
    <source>
        <dbReference type="Proteomes" id="UP000238479"/>
    </source>
</evidence>
<keyword evidence="3" id="KW-1185">Reference proteome</keyword>
<accession>A0A2P6SPI9</accession>
<sequence length="204" mass="22972">MPPKRKSQPPQRSSERLKIKMSNANDKSPIDLSTPTPPPEKKNKPAVTNKKPTSSGPEEQDDESPIRHHLIVTKEEDVKRFEELDDCFILGFDPVESIEMKKLSVADKAAGSPEIAVVAEKGQVACRDYPHPRHLCVKLPFETTPHETHCELCYCYVCDTAAPCKSWSSSCNNALLSHCDAYDNSGVWKRERTLRKQLSPVFKQ</sequence>
<dbReference type="InterPro" id="IPR053234">
    <property type="entry name" value="RPM1_Interactor"/>
</dbReference>
<gene>
    <name evidence="2" type="ORF">RchiOBHm_Chr1g0382971</name>
</gene>
<dbReference type="OrthoDB" id="266020at2759"/>
<reference evidence="2 3" key="1">
    <citation type="journal article" date="2018" name="Nat. Genet.">
        <title>The Rosa genome provides new insights in the design of modern roses.</title>
        <authorList>
            <person name="Bendahmane M."/>
        </authorList>
    </citation>
    <scope>NUCLEOTIDE SEQUENCE [LARGE SCALE GENOMIC DNA]</scope>
    <source>
        <strain evidence="3">cv. Old Blush</strain>
    </source>
</reference>
<dbReference type="Proteomes" id="UP000238479">
    <property type="component" value="Chromosome 1"/>
</dbReference>
<proteinExistence type="predicted"/>
<dbReference type="PANTHER" id="PTHR33443:SF30">
    <property type="entry name" value="SARCOSINE DEHYDROGENASE-2C PROTEIN"/>
    <property type="match status" value="1"/>
</dbReference>
<dbReference type="STRING" id="74649.A0A2P6SPI9"/>
<organism evidence="2 3">
    <name type="scientific">Rosa chinensis</name>
    <name type="common">China rose</name>
    <dbReference type="NCBI Taxonomy" id="74649"/>
    <lineage>
        <taxon>Eukaryota</taxon>
        <taxon>Viridiplantae</taxon>
        <taxon>Streptophyta</taxon>
        <taxon>Embryophyta</taxon>
        <taxon>Tracheophyta</taxon>
        <taxon>Spermatophyta</taxon>
        <taxon>Magnoliopsida</taxon>
        <taxon>eudicotyledons</taxon>
        <taxon>Gunneridae</taxon>
        <taxon>Pentapetalae</taxon>
        <taxon>rosids</taxon>
        <taxon>fabids</taxon>
        <taxon>Rosales</taxon>
        <taxon>Rosaceae</taxon>
        <taxon>Rosoideae</taxon>
        <taxon>Rosoideae incertae sedis</taxon>
        <taxon>Rosa</taxon>
    </lineage>
</organism>
<dbReference type="AlphaFoldDB" id="A0A2P6SPI9"/>
<evidence type="ECO:0000313" key="2">
    <source>
        <dbReference type="EMBL" id="PRQ60591.1"/>
    </source>
</evidence>
<dbReference type="Gramene" id="PRQ60591">
    <property type="protein sequence ID" value="PRQ60591"/>
    <property type="gene ID" value="RchiOBHm_Chr1g0382971"/>
</dbReference>
<evidence type="ECO:0000256" key="1">
    <source>
        <dbReference type="SAM" id="MobiDB-lite"/>
    </source>
</evidence>